<dbReference type="InterPro" id="IPR011250">
    <property type="entry name" value="OMP/PagP_B-barrel"/>
</dbReference>
<evidence type="ECO:0000313" key="2">
    <source>
        <dbReference type="EMBL" id="GAA4903917.1"/>
    </source>
</evidence>
<evidence type="ECO:0000256" key="1">
    <source>
        <dbReference type="SAM" id="SignalP"/>
    </source>
</evidence>
<feature type="signal peptide" evidence="1">
    <location>
        <begin position="1"/>
        <end position="27"/>
    </location>
</feature>
<accession>A0ABP9FIK5</accession>
<gene>
    <name evidence="2" type="ORF">GCM10023313_03100</name>
</gene>
<proteinExistence type="predicted"/>
<comment type="caution">
    <text evidence="2">The sequence shown here is derived from an EMBL/GenBank/DDBJ whole genome shotgun (WGS) entry which is preliminary data.</text>
</comment>
<reference evidence="3" key="1">
    <citation type="journal article" date="2019" name="Int. J. Syst. Evol. Microbiol.">
        <title>The Global Catalogue of Microorganisms (GCM) 10K type strain sequencing project: providing services to taxonomists for standard genome sequencing and annotation.</title>
        <authorList>
            <consortium name="The Broad Institute Genomics Platform"/>
            <consortium name="The Broad Institute Genome Sequencing Center for Infectious Disease"/>
            <person name="Wu L."/>
            <person name="Ma J."/>
        </authorList>
    </citation>
    <scope>NUCLEOTIDE SEQUENCE [LARGE SCALE GENOMIC DNA]</scope>
    <source>
        <strain evidence="3">JCM 18283</strain>
    </source>
</reference>
<dbReference type="RefSeq" id="WP_345329128.1">
    <property type="nucleotide sequence ID" value="NZ_BAABJI010000001.1"/>
</dbReference>
<evidence type="ECO:0008006" key="4">
    <source>
        <dbReference type="Google" id="ProtNLM"/>
    </source>
</evidence>
<evidence type="ECO:0000313" key="3">
    <source>
        <dbReference type="Proteomes" id="UP001501436"/>
    </source>
</evidence>
<protein>
    <recommendedName>
        <fullName evidence="4">Outer membrane protein beta-barrel domain-containing protein</fullName>
    </recommendedName>
</protein>
<dbReference type="Proteomes" id="UP001501436">
    <property type="component" value="Unassembled WGS sequence"/>
</dbReference>
<dbReference type="SUPFAM" id="SSF56925">
    <property type="entry name" value="OMPA-like"/>
    <property type="match status" value="1"/>
</dbReference>
<sequence length="219" mass="24615">MINLYHFKLPAVALLLIALFYCPAVKAQTPVIEYEPDESYVGFNQGKGWAIGGQFGYDFPTGALSQNYRVTPTYGIGLYKKVDDFTLNFNINHHAYPVKSNAIGMVDNRFIVLGFYFGGAYDKLITPFFKVYGGLNLGAWLKRYEDIYNYDDECGCEINNTNFYFAPKAGFTYLTSSRIGIGVEAKYNVYVTGYDYVTNTSGGKLFNSVAATLILTYHF</sequence>
<feature type="chain" id="PRO_5047477379" description="Outer membrane protein beta-barrel domain-containing protein" evidence="1">
    <location>
        <begin position="28"/>
        <end position="219"/>
    </location>
</feature>
<keyword evidence="3" id="KW-1185">Reference proteome</keyword>
<organism evidence="2 3">
    <name type="scientific">Mucilaginibacter defluvii</name>
    <dbReference type="NCBI Taxonomy" id="1196019"/>
    <lineage>
        <taxon>Bacteria</taxon>
        <taxon>Pseudomonadati</taxon>
        <taxon>Bacteroidota</taxon>
        <taxon>Sphingobacteriia</taxon>
        <taxon>Sphingobacteriales</taxon>
        <taxon>Sphingobacteriaceae</taxon>
        <taxon>Mucilaginibacter</taxon>
    </lineage>
</organism>
<name>A0ABP9FIK5_9SPHI</name>
<keyword evidence="1" id="KW-0732">Signal</keyword>
<dbReference type="EMBL" id="BAABJI010000001">
    <property type="protein sequence ID" value="GAA4903917.1"/>
    <property type="molecule type" value="Genomic_DNA"/>
</dbReference>